<dbReference type="Pfam" id="PF07105">
    <property type="entry name" value="DUF1367"/>
    <property type="match status" value="1"/>
</dbReference>
<gene>
    <name evidence="1" type="ORF">LCGC14_2103330</name>
</gene>
<proteinExistence type="predicted"/>
<name>A0A0F9E961_9ZZZZ</name>
<organism evidence="1">
    <name type="scientific">marine sediment metagenome</name>
    <dbReference type="NCBI Taxonomy" id="412755"/>
    <lineage>
        <taxon>unclassified sequences</taxon>
        <taxon>metagenomes</taxon>
        <taxon>ecological metagenomes</taxon>
    </lineage>
</organism>
<evidence type="ECO:0000313" key="1">
    <source>
        <dbReference type="EMBL" id="KKL70598.1"/>
    </source>
</evidence>
<sequence length="142" mass="16501">MKETFVVGADHAIRPADDAALELVQKFEAGYMILLDLKKSRNPLFHRYAFKMLHHLYDMVDTEWDFEPWRKDLMILAGERVVHGRVSRGGQTDVIVSARSLSWESMPDELEFRRVWNGLIQAFINTHGNIITYDELRHVAGM</sequence>
<dbReference type="AlphaFoldDB" id="A0A0F9E961"/>
<reference evidence="1" key="1">
    <citation type="journal article" date="2015" name="Nature">
        <title>Complex archaea that bridge the gap between prokaryotes and eukaryotes.</title>
        <authorList>
            <person name="Spang A."/>
            <person name="Saw J.H."/>
            <person name="Jorgensen S.L."/>
            <person name="Zaremba-Niedzwiedzka K."/>
            <person name="Martijn J."/>
            <person name="Lind A.E."/>
            <person name="van Eijk R."/>
            <person name="Schleper C."/>
            <person name="Guy L."/>
            <person name="Ettema T.J."/>
        </authorList>
    </citation>
    <scope>NUCLEOTIDE SEQUENCE</scope>
</reference>
<protein>
    <submittedName>
        <fullName evidence="1">Uncharacterized protein</fullName>
    </submittedName>
</protein>
<accession>A0A0F9E961</accession>
<comment type="caution">
    <text evidence="1">The sequence shown here is derived from an EMBL/GenBank/DDBJ whole genome shotgun (WGS) entry which is preliminary data.</text>
</comment>
<dbReference type="EMBL" id="LAZR01025852">
    <property type="protein sequence ID" value="KKL70598.1"/>
    <property type="molecule type" value="Genomic_DNA"/>
</dbReference>
<dbReference type="InterPro" id="IPR009797">
    <property type="entry name" value="DUF1367"/>
</dbReference>